<evidence type="ECO:0000259" key="1">
    <source>
        <dbReference type="Pfam" id="PF20028"/>
    </source>
</evidence>
<feature type="domain" description="vWA-MoxR associated protein C-terminal" evidence="1">
    <location>
        <begin position="484"/>
        <end position="697"/>
    </location>
</feature>
<dbReference type="Pfam" id="PF13365">
    <property type="entry name" value="Trypsin_2"/>
    <property type="match status" value="1"/>
</dbReference>
<sequence length="718" mass="79128">MPWFSPPGPSRPATVSVFPSSGSRKCVGAGVLLPGNRVLTAAHVVNMALGREDAEDTAHPGNETVLRVRVGHHWQDARVKVWIPVRDRKKTDWRGDLAVLQLPHNLPPNLVPPPWLEVREGMRVCAWDPSGQPEFSLALCEVIAVKPEYEFAVVDTTRSAVPIGHGYSGGPVWCNEERAVVGMMVAKVNGVPRAHDRRRVDDLSWFLPTQRIRRELDAEGVAHLLDPTPDTDEPDTSSEAFDLADILSRKVDGTKQLARSGRVVAKKCGLGHPRDRSAPSVEEFARVLLTHPRALAELTQALSAKPGAVAELLEVGARIPQCALLTHTERERLNRLLASLPHDIVATVPTLVHDALPDIDLPDALHTDPDWQNADTASAPLAALLDQLERNRRAPATERSHSPLLPALVCFVLHVAAASPDPNGADLVGWCAKVVRRTQGHQAALEERLAHAKGLAWRLAAPNQNAPRLLVRLRKVDGKGDNCRFTLRMWSRKSTTWQRVRVDERQARDTADTAATIFNTASTLLRPGTRPIVELLLDRADLDLNPHWWMAPGPLNTHRALGVEFPVVFTCPELVEQGCDAEFLRERKKRLNRGVLVRIDASVSSLDEVYGRLAGEMDAVGVVIGEVDPAFRELVVQYCLAVGMPVVLFERGGQDWARAESRLVRDAPATLPMTVREYRRDSFKEPAVHLGRPVLAWCDDTGPPPGDLYLDDPSEELA</sequence>
<dbReference type="GO" id="GO:0006508">
    <property type="term" value="P:proteolysis"/>
    <property type="evidence" value="ECO:0007669"/>
    <property type="project" value="UniProtKB-KW"/>
</dbReference>
<organism evidence="2 3">
    <name type="scientific">Streptomyces purpurascens</name>
    <dbReference type="NCBI Taxonomy" id="1924"/>
    <lineage>
        <taxon>Bacteria</taxon>
        <taxon>Bacillati</taxon>
        <taxon>Actinomycetota</taxon>
        <taxon>Actinomycetes</taxon>
        <taxon>Kitasatosporales</taxon>
        <taxon>Streptomycetaceae</taxon>
        <taxon>Streptomyces</taxon>
    </lineage>
</organism>
<dbReference type="RefSeq" id="WP_359891054.1">
    <property type="nucleotide sequence ID" value="NZ_CP108341.1"/>
</dbReference>
<accession>A0ABZ1MN95</accession>
<dbReference type="GO" id="GO:0008233">
    <property type="term" value="F:peptidase activity"/>
    <property type="evidence" value="ECO:0007669"/>
    <property type="project" value="UniProtKB-KW"/>
</dbReference>
<evidence type="ECO:0000313" key="2">
    <source>
        <dbReference type="EMBL" id="WTW28521.1"/>
    </source>
</evidence>
<keyword evidence="2" id="KW-0645">Protease</keyword>
<dbReference type="InterPro" id="IPR045450">
    <property type="entry name" value="VMAP_C"/>
</dbReference>
<reference evidence="2 3" key="1">
    <citation type="submission" date="2022-10" db="EMBL/GenBank/DDBJ databases">
        <title>The complete genomes of actinobacterial strains from the NBC collection.</title>
        <authorList>
            <person name="Joergensen T.S."/>
            <person name="Alvarez Arevalo M."/>
            <person name="Sterndorff E.B."/>
            <person name="Faurdal D."/>
            <person name="Vuksanovic O."/>
            <person name="Mourched A.-S."/>
            <person name="Charusanti P."/>
            <person name="Shaw S."/>
            <person name="Blin K."/>
            <person name="Weber T."/>
        </authorList>
    </citation>
    <scope>NUCLEOTIDE SEQUENCE [LARGE SCALE GENOMIC DNA]</scope>
    <source>
        <strain evidence="2 3">NBC_00017</strain>
    </source>
</reference>
<keyword evidence="3" id="KW-1185">Reference proteome</keyword>
<dbReference type="Gene3D" id="2.40.10.120">
    <property type="match status" value="1"/>
</dbReference>
<dbReference type="InterPro" id="IPR009003">
    <property type="entry name" value="Peptidase_S1_PA"/>
</dbReference>
<evidence type="ECO:0000313" key="3">
    <source>
        <dbReference type="Proteomes" id="UP001621512"/>
    </source>
</evidence>
<name>A0ABZ1MN95_STREF</name>
<gene>
    <name evidence="2" type="ORF">OHU35_21830</name>
</gene>
<dbReference type="EMBL" id="CP108341">
    <property type="protein sequence ID" value="WTW28521.1"/>
    <property type="molecule type" value="Genomic_DNA"/>
</dbReference>
<dbReference type="SUPFAM" id="SSF50494">
    <property type="entry name" value="Trypsin-like serine proteases"/>
    <property type="match status" value="1"/>
</dbReference>
<protein>
    <submittedName>
        <fullName evidence="2">Serine protease</fullName>
    </submittedName>
</protein>
<dbReference type="Proteomes" id="UP001621512">
    <property type="component" value="Chromosome"/>
</dbReference>
<dbReference type="Pfam" id="PF20028">
    <property type="entry name" value="VMAP-C"/>
    <property type="match status" value="1"/>
</dbReference>
<keyword evidence="2" id="KW-0378">Hydrolase</keyword>
<proteinExistence type="predicted"/>